<proteinExistence type="predicted"/>
<accession>A0A2W7P034</accession>
<dbReference type="AlphaFoldDB" id="A0A2W7P034"/>
<evidence type="ECO:0000313" key="2">
    <source>
        <dbReference type="Proteomes" id="UP000249638"/>
    </source>
</evidence>
<sequence length="95" mass="10320">MRRAARVDANHSEIVKALRKIGATVTSTAGVGGGFPDLAVGWRGMTLLLEIKDGAKPPSARQLTDDERKWHAEWRGHADVVESVEEALRAVMGDE</sequence>
<reference evidence="1" key="1">
    <citation type="submission" date="2018-06" db="EMBL/GenBank/DDBJ databases">
        <title>Genomic Encyclopedia of Type Strains, Phase IV (KMG-V): Genome sequencing to study the core and pangenomes of soil and plant-associated prokaryotes.</title>
        <authorList>
            <person name="Whitman W."/>
        </authorList>
    </citation>
    <scope>NUCLEOTIDE SEQUENCE [LARGE SCALE GENOMIC DNA]</scope>
    <source>
        <strain evidence="1">MLR2-44</strain>
    </source>
</reference>
<protein>
    <recommendedName>
        <fullName evidence="3">VRR-NUC domain-containing protein</fullName>
    </recommendedName>
</protein>
<keyword evidence="2" id="KW-1185">Reference proteome</keyword>
<gene>
    <name evidence="1" type="ORF">C7416_104456</name>
</gene>
<evidence type="ECO:0000313" key="1">
    <source>
        <dbReference type="EMBL" id="PZX29451.1"/>
    </source>
</evidence>
<dbReference type="EMBL" id="QKZN01000004">
    <property type="protein sequence ID" value="PZX29451.1"/>
    <property type="molecule type" value="Genomic_DNA"/>
</dbReference>
<organism evidence="1 2">
    <name type="scientific">Cupriavidus phytorum</name>
    <dbReference type="NCBI Taxonomy" id="3024399"/>
    <lineage>
        <taxon>Bacteria</taxon>
        <taxon>Pseudomonadati</taxon>
        <taxon>Pseudomonadota</taxon>
        <taxon>Betaproteobacteria</taxon>
        <taxon>Burkholderiales</taxon>
        <taxon>Burkholderiaceae</taxon>
        <taxon>Cupriavidus</taxon>
    </lineage>
</organism>
<evidence type="ECO:0008006" key="3">
    <source>
        <dbReference type="Google" id="ProtNLM"/>
    </source>
</evidence>
<name>A0A2W7P034_9BURK</name>
<comment type="caution">
    <text evidence="1">The sequence shown here is derived from an EMBL/GenBank/DDBJ whole genome shotgun (WGS) entry which is preliminary data.</text>
</comment>
<dbReference type="Proteomes" id="UP000249638">
    <property type="component" value="Unassembled WGS sequence"/>
</dbReference>